<dbReference type="SUPFAM" id="SSF57903">
    <property type="entry name" value="FYVE/PHD zinc finger"/>
    <property type="match status" value="1"/>
</dbReference>
<dbReference type="InterPro" id="IPR011011">
    <property type="entry name" value="Znf_FYVE_PHD"/>
</dbReference>
<evidence type="ECO:0000256" key="1">
    <source>
        <dbReference type="SAM" id="MobiDB-lite"/>
    </source>
</evidence>
<name>A0AAD6GGY8_9EURO</name>
<protein>
    <recommendedName>
        <fullName evidence="4">RING-type domain-containing protein</fullName>
    </recommendedName>
</protein>
<reference evidence="2 3" key="1">
    <citation type="journal article" date="2023" name="IMA Fungus">
        <title>Comparative genomic study of the Penicillium genus elucidates a diverse pangenome and 15 lateral gene transfer events.</title>
        <authorList>
            <person name="Petersen C."/>
            <person name="Sorensen T."/>
            <person name="Nielsen M.R."/>
            <person name="Sondergaard T.E."/>
            <person name="Sorensen J.L."/>
            <person name="Fitzpatrick D.A."/>
            <person name="Frisvad J.C."/>
            <person name="Nielsen K.L."/>
        </authorList>
    </citation>
    <scope>NUCLEOTIDE SEQUENCE [LARGE SCALE GENOMIC DNA]</scope>
    <source>
        <strain evidence="2 3">IBT 35679</strain>
    </source>
</reference>
<feature type="region of interest" description="Disordered" evidence="1">
    <location>
        <begin position="102"/>
        <end position="126"/>
    </location>
</feature>
<proteinExistence type="predicted"/>
<feature type="compositionally biased region" description="Low complexity" evidence="1">
    <location>
        <begin position="287"/>
        <end position="300"/>
    </location>
</feature>
<gene>
    <name evidence="2" type="ORF">N7494_005363</name>
</gene>
<dbReference type="Proteomes" id="UP001220324">
    <property type="component" value="Unassembled WGS sequence"/>
</dbReference>
<comment type="caution">
    <text evidence="2">The sequence shown here is derived from an EMBL/GenBank/DDBJ whole genome shotgun (WGS) entry which is preliminary data.</text>
</comment>
<evidence type="ECO:0000313" key="2">
    <source>
        <dbReference type="EMBL" id="KAJ5544084.1"/>
    </source>
</evidence>
<dbReference type="EMBL" id="JAQIZZ010000004">
    <property type="protein sequence ID" value="KAJ5544084.1"/>
    <property type="molecule type" value="Genomic_DNA"/>
</dbReference>
<organism evidence="2 3">
    <name type="scientific">Penicillium frequentans</name>
    <dbReference type="NCBI Taxonomy" id="3151616"/>
    <lineage>
        <taxon>Eukaryota</taxon>
        <taxon>Fungi</taxon>
        <taxon>Dikarya</taxon>
        <taxon>Ascomycota</taxon>
        <taxon>Pezizomycotina</taxon>
        <taxon>Eurotiomycetes</taxon>
        <taxon>Eurotiomycetidae</taxon>
        <taxon>Eurotiales</taxon>
        <taxon>Aspergillaceae</taxon>
        <taxon>Penicillium</taxon>
    </lineage>
</organism>
<feature type="region of interest" description="Disordered" evidence="1">
    <location>
        <begin position="275"/>
        <end position="346"/>
    </location>
</feature>
<evidence type="ECO:0000313" key="3">
    <source>
        <dbReference type="Proteomes" id="UP001220324"/>
    </source>
</evidence>
<feature type="compositionally biased region" description="Polar residues" evidence="1">
    <location>
        <begin position="275"/>
        <end position="285"/>
    </location>
</feature>
<dbReference type="AlphaFoldDB" id="A0AAD6GGY8"/>
<dbReference type="CDD" id="cd15489">
    <property type="entry name" value="PHD_SF"/>
    <property type="match status" value="1"/>
</dbReference>
<sequence>MDHPSWLWNPLLICEMGSGSFEHGNTCCGITQKGDQCKNTVRKETLKSGRQKLDTLAERPFTVCNLQLKLRDIAADFLCTRWHRLRQADSVGQRWYDAAIRNQSPLRRSRPTRRSAADSGQHSQSQLRAMDGVVFTGSSISVPSQLVPSPQDRQVTPAMLREDQVTWSVSDEAPAELMIANDQAGPQVLKLKRFTRRSPRSSIPRHERCYICHGEDETEPVTLHCGGCELVAHLNCMELWLGSWRPGFHTSCPHCLSDGAFVAKHQPRGANSLRTNSVEQTNSEHGATASTAASASRPTAEGVHRPDESDMPGPRRSARLAGRSGPSAEPQPLGPQRRSLRLSGGQ</sequence>
<keyword evidence="3" id="KW-1185">Reference proteome</keyword>
<evidence type="ECO:0008006" key="4">
    <source>
        <dbReference type="Google" id="ProtNLM"/>
    </source>
</evidence>
<accession>A0AAD6GGY8</accession>